<dbReference type="InterPro" id="IPR039261">
    <property type="entry name" value="FNR_nucleotide-bd"/>
</dbReference>
<dbReference type="SUPFAM" id="SSF52343">
    <property type="entry name" value="Ferredoxin reductase-like, C-terminal NADP-linked domain"/>
    <property type="match status" value="1"/>
</dbReference>
<dbReference type="SUPFAM" id="SSF50475">
    <property type="entry name" value="FMN-binding split barrel"/>
    <property type="match status" value="1"/>
</dbReference>
<protein>
    <recommendedName>
        <fullName evidence="2">FAD-binding FR-type domain-containing protein</fullName>
    </recommendedName>
</protein>
<feature type="domain" description="FAD-binding FR-type" evidence="2">
    <location>
        <begin position="378"/>
        <end position="503"/>
    </location>
</feature>
<evidence type="ECO:0000259" key="2">
    <source>
        <dbReference type="PROSITE" id="PS51384"/>
    </source>
</evidence>
<dbReference type="Gene3D" id="2.30.110.10">
    <property type="entry name" value="Electron Transport, Fmn-binding Protein, Chain A"/>
    <property type="match status" value="1"/>
</dbReference>
<name>A0A2C5ZV57_9HYPO</name>
<evidence type="ECO:0000313" key="4">
    <source>
        <dbReference type="Proteomes" id="UP000224854"/>
    </source>
</evidence>
<dbReference type="SUPFAM" id="SSF63380">
    <property type="entry name" value="Riboflavin synthase domain-like"/>
    <property type="match status" value="1"/>
</dbReference>
<organism evidence="3 4">
    <name type="scientific">Ophiocordyceps australis</name>
    <dbReference type="NCBI Taxonomy" id="1399860"/>
    <lineage>
        <taxon>Eukaryota</taxon>
        <taxon>Fungi</taxon>
        <taxon>Dikarya</taxon>
        <taxon>Ascomycota</taxon>
        <taxon>Pezizomycotina</taxon>
        <taxon>Sordariomycetes</taxon>
        <taxon>Hypocreomycetidae</taxon>
        <taxon>Hypocreales</taxon>
        <taxon>Ophiocordycipitaceae</taxon>
        <taxon>Ophiocordyceps</taxon>
    </lineage>
</organism>
<dbReference type="InterPro" id="IPR017927">
    <property type="entry name" value="FAD-bd_FR_type"/>
</dbReference>
<dbReference type="PANTHER" id="PTHR42815">
    <property type="entry name" value="FAD-BINDING, PUTATIVE (AFU_ORTHOLOGUE AFUA_6G07600)-RELATED"/>
    <property type="match status" value="1"/>
</dbReference>
<accession>A0A2C5ZV57</accession>
<evidence type="ECO:0000256" key="1">
    <source>
        <dbReference type="SAM" id="MobiDB-lite"/>
    </source>
</evidence>
<dbReference type="Proteomes" id="UP000224854">
    <property type="component" value="Unassembled WGS sequence"/>
</dbReference>
<feature type="compositionally biased region" description="Acidic residues" evidence="1">
    <location>
        <begin position="99"/>
        <end position="121"/>
    </location>
</feature>
<proteinExistence type="predicted"/>
<dbReference type="PANTHER" id="PTHR42815:SF2">
    <property type="entry name" value="FAD-BINDING, PUTATIVE (AFU_ORTHOLOGUE AFUA_6G07600)-RELATED"/>
    <property type="match status" value="1"/>
</dbReference>
<dbReference type="GO" id="GO:0016491">
    <property type="term" value="F:oxidoreductase activity"/>
    <property type="evidence" value="ECO:0007669"/>
    <property type="project" value="InterPro"/>
</dbReference>
<dbReference type="PROSITE" id="PS51384">
    <property type="entry name" value="FAD_FR"/>
    <property type="match status" value="1"/>
</dbReference>
<reference evidence="3 4" key="1">
    <citation type="submission" date="2017-06" db="EMBL/GenBank/DDBJ databases">
        <title>Ant-infecting Ophiocordyceps genomes reveal a high diversity of potential behavioral manipulation genes and a possible major role for enterotoxins.</title>
        <authorList>
            <person name="De Bekker C."/>
            <person name="Evans H.C."/>
            <person name="Brachmann A."/>
            <person name="Hughes D.P."/>
        </authorList>
    </citation>
    <scope>NUCLEOTIDE SEQUENCE [LARGE SCALE GENOMIC DNA]</scope>
    <source>
        <strain evidence="3 4">1348a</strain>
    </source>
</reference>
<feature type="region of interest" description="Disordered" evidence="1">
    <location>
        <begin position="96"/>
        <end position="138"/>
    </location>
</feature>
<keyword evidence="4" id="KW-1185">Reference proteome</keyword>
<dbReference type="OrthoDB" id="436496at2759"/>
<feature type="compositionally biased region" description="Basic and acidic residues" evidence="1">
    <location>
        <begin position="122"/>
        <end position="132"/>
    </location>
</feature>
<dbReference type="InterPro" id="IPR012349">
    <property type="entry name" value="Split_barrel_FMN-bd"/>
</dbReference>
<dbReference type="Gene3D" id="3.40.50.80">
    <property type="entry name" value="Nucleotide-binding domain of ferredoxin-NADP reductase (FNR) module"/>
    <property type="match status" value="1"/>
</dbReference>
<sequence>MPSKLPTFHPGETVIRRILKAPATENPTNIGLPPTHAARIAASPLVAVGTLDERGRPWTTVWGGRRGFAKPLGEHVIGFGGEVDDEYDPVFAALRGKQDEEEESWEQEQEGNEYQDDEQEYQDFKRQHETDTGPRPAQDKIMSALSIDLETRDRIKLAGTLVPGSPTTAHADSHAVRVAMTVTECLGNCPKYLNTKHVLEHSPAAARAVSCRAGRRLVLPVEALALLSKADMFFLSTTDGKTMDTNHRGGPPGFIRVVSNDADKGGVVLAYPEYSGNRLYQSLGNLCINPRIGIVVPDYGSSDALYLTGTASILVGAKASALLAQTTLAVRIRVTAARFVCAGLPFRGNPGEPSPYTPRIRLLRTERGDEVGAVNEKSDGVIARLIHREAITPTIASLTFRLYWSGPPPMWQPGQHATLNFAPELDKGYAHMRDDDPQSLNDDLIRTFTITNQAHTGQERLMQLTVRRHGPATGLLCDYQFDRPTPLHIPVLGFGGKAAFGLPINSSTTSSTPAPRSVFVAGGVGVTPLLSQAPAVLAASRDATDLTVLWSLRSDDVNLAMHVFREIPALAPVTSLFVTSGLDHAQATALKDAGAVVAARRLEAADVLRAGDKPKFFLCAGPGLLKQLREWLHGQEVVWEDFGY</sequence>
<dbReference type="EMBL" id="NJEU01000020">
    <property type="protein sequence ID" value="PHH83251.1"/>
    <property type="molecule type" value="Genomic_DNA"/>
</dbReference>
<dbReference type="InterPro" id="IPR017938">
    <property type="entry name" value="Riboflavin_synthase-like_b-brl"/>
</dbReference>
<evidence type="ECO:0000313" key="3">
    <source>
        <dbReference type="EMBL" id="PHH83251.1"/>
    </source>
</evidence>
<dbReference type="AlphaFoldDB" id="A0A2C5ZV57"/>
<comment type="caution">
    <text evidence="3">The sequence shown here is derived from an EMBL/GenBank/DDBJ whole genome shotgun (WGS) entry which is preliminary data.</text>
</comment>
<gene>
    <name evidence="3" type="ORF">CDD82_2671</name>
</gene>